<keyword evidence="1" id="KW-0694">RNA-binding</keyword>
<dbReference type="InterPro" id="IPR029028">
    <property type="entry name" value="Alpha/beta_knot_MTases"/>
</dbReference>
<keyword evidence="7" id="KW-1185">Reference proteome</keyword>
<dbReference type="KEGG" id="ehx:EMIHUDRAFT_235879"/>
<feature type="domain" description="tRNA/rRNA methyltransferase SpoU type" evidence="5">
    <location>
        <begin position="162"/>
        <end position="264"/>
    </location>
</feature>
<evidence type="ECO:0000256" key="3">
    <source>
        <dbReference type="ARBA" id="ARBA00022679"/>
    </source>
</evidence>
<keyword evidence="3" id="KW-0808">Transferase</keyword>
<dbReference type="STRING" id="2903.R1CXH3"/>
<dbReference type="SUPFAM" id="SSF75217">
    <property type="entry name" value="alpha/beta knot"/>
    <property type="match status" value="1"/>
</dbReference>
<evidence type="ECO:0000313" key="7">
    <source>
        <dbReference type="Proteomes" id="UP000013827"/>
    </source>
</evidence>
<dbReference type="InterPro" id="IPR001537">
    <property type="entry name" value="SpoU_MeTrfase"/>
</dbReference>
<proteinExistence type="predicted"/>
<dbReference type="RefSeq" id="XP_005779831.1">
    <property type="nucleotide sequence ID" value="XM_005779774.1"/>
</dbReference>
<evidence type="ECO:0000256" key="1">
    <source>
        <dbReference type="ARBA" id="ARBA00022555"/>
    </source>
</evidence>
<dbReference type="PaxDb" id="2903-EOD27402"/>
<feature type="region of interest" description="Disordered" evidence="4">
    <location>
        <begin position="307"/>
        <end position="347"/>
    </location>
</feature>
<evidence type="ECO:0000256" key="4">
    <source>
        <dbReference type="SAM" id="MobiDB-lite"/>
    </source>
</evidence>
<name>A0A0D3JV67_EMIH1</name>
<evidence type="ECO:0000256" key="2">
    <source>
        <dbReference type="ARBA" id="ARBA00022603"/>
    </source>
</evidence>
<dbReference type="CDD" id="cd18092">
    <property type="entry name" value="SpoU-like_TrmH"/>
    <property type="match status" value="1"/>
</dbReference>
<dbReference type="GO" id="GO:0008173">
    <property type="term" value="F:RNA methyltransferase activity"/>
    <property type="evidence" value="ECO:0007669"/>
    <property type="project" value="InterPro"/>
</dbReference>
<sequence>MYVETPRSAADKEARKAARALERSQALAAAEAARDAVSAAQEAAADRIEDPLRLASKAETVLRGRSDRVLLVLENCSDDLNHVAVLRTAEALGVLRVWLVQRLSAPLPADTRPSPAPLDATTAGEAVERAQLSQRANSRATRRLQARAAQRGLDCSSLLGSRQAKVYASHLDIRVFTSSAECIDAVRADGRALWVTDLSQEALPLTSDVAALRRALPPRLAIVIGSEGVGVSKVMVDAADVRVFLPMWGFTESFNISVATALVLQRLLDAMPDSRGALPPEEMQRLRTEWYDALARTEEQRAAFARLAERGGARPLRDTRRPEAHRDEQRGRTGEKRRLWSRGVGAE</sequence>
<dbReference type="AlphaFoldDB" id="A0A0D3JV67"/>
<accession>A0A0D3JV67</accession>
<dbReference type="OMA" id="NEFTTIR"/>
<evidence type="ECO:0000313" key="6">
    <source>
        <dbReference type="EnsemblProtists" id="EOD27402"/>
    </source>
</evidence>
<dbReference type="GeneID" id="17272947"/>
<dbReference type="GO" id="GO:0002938">
    <property type="term" value="P:tRNA guanine ribose methylation"/>
    <property type="evidence" value="ECO:0007669"/>
    <property type="project" value="TreeGrafter"/>
</dbReference>
<keyword evidence="1" id="KW-0820">tRNA-binding</keyword>
<dbReference type="eggNOG" id="ENOG502SACM">
    <property type="taxonomic scope" value="Eukaryota"/>
</dbReference>
<dbReference type="Pfam" id="PF00588">
    <property type="entry name" value="SpoU_methylase"/>
    <property type="match status" value="1"/>
</dbReference>
<organism evidence="6 7">
    <name type="scientific">Emiliania huxleyi (strain CCMP1516)</name>
    <dbReference type="NCBI Taxonomy" id="280463"/>
    <lineage>
        <taxon>Eukaryota</taxon>
        <taxon>Haptista</taxon>
        <taxon>Haptophyta</taxon>
        <taxon>Prymnesiophyceae</taxon>
        <taxon>Isochrysidales</taxon>
        <taxon>Noelaerhabdaceae</taxon>
        <taxon>Emiliania</taxon>
    </lineage>
</organism>
<evidence type="ECO:0000259" key="5">
    <source>
        <dbReference type="Pfam" id="PF00588"/>
    </source>
</evidence>
<dbReference type="Gene3D" id="3.40.1280.10">
    <property type="match status" value="1"/>
</dbReference>
<protein>
    <recommendedName>
        <fullName evidence="5">tRNA/rRNA methyltransferase SpoU type domain-containing protein</fullName>
    </recommendedName>
</protein>
<reference evidence="7" key="1">
    <citation type="journal article" date="2013" name="Nature">
        <title>Pan genome of the phytoplankton Emiliania underpins its global distribution.</title>
        <authorList>
            <person name="Read B.A."/>
            <person name="Kegel J."/>
            <person name="Klute M.J."/>
            <person name="Kuo A."/>
            <person name="Lefebvre S.C."/>
            <person name="Maumus F."/>
            <person name="Mayer C."/>
            <person name="Miller J."/>
            <person name="Monier A."/>
            <person name="Salamov A."/>
            <person name="Young J."/>
            <person name="Aguilar M."/>
            <person name="Claverie J.M."/>
            <person name="Frickenhaus S."/>
            <person name="Gonzalez K."/>
            <person name="Herman E.K."/>
            <person name="Lin Y.C."/>
            <person name="Napier J."/>
            <person name="Ogata H."/>
            <person name="Sarno A.F."/>
            <person name="Shmutz J."/>
            <person name="Schroeder D."/>
            <person name="de Vargas C."/>
            <person name="Verret F."/>
            <person name="von Dassow P."/>
            <person name="Valentin K."/>
            <person name="Van de Peer Y."/>
            <person name="Wheeler G."/>
            <person name="Dacks J.B."/>
            <person name="Delwiche C.F."/>
            <person name="Dyhrman S.T."/>
            <person name="Glockner G."/>
            <person name="John U."/>
            <person name="Richards T."/>
            <person name="Worden A.Z."/>
            <person name="Zhang X."/>
            <person name="Grigoriev I.V."/>
            <person name="Allen A.E."/>
            <person name="Bidle K."/>
            <person name="Borodovsky M."/>
            <person name="Bowler C."/>
            <person name="Brownlee C."/>
            <person name="Cock J.M."/>
            <person name="Elias M."/>
            <person name="Gladyshev V.N."/>
            <person name="Groth M."/>
            <person name="Guda C."/>
            <person name="Hadaegh A."/>
            <person name="Iglesias-Rodriguez M.D."/>
            <person name="Jenkins J."/>
            <person name="Jones B.M."/>
            <person name="Lawson T."/>
            <person name="Leese F."/>
            <person name="Lindquist E."/>
            <person name="Lobanov A."/>
            <person name="Lomsadze A."/>
            <person name="Malik S.B."/>
            <person name="Marsh M.E."/>
            <person name="Mackinder L."/>
            <person name="Mock T."/>
            <person name="Mueller-Roeber B."/>
            <person name="Pagarete A."/>
            <person name="Parker M."/>
            <person name="Probert I."/>
            <person name="Quesneville H."/>
            <person name="Raines C."/>
            <person name="Rensing S.A."/>
            <person name="Riano-Pachon D.M."/>
            <person name="Richier S."/>
            <person name="Rokitta S."/>
            <person name="Shiraiwa Y."/>
            <person name="Soanes D.M."/>
            <person name="van der Giezen M."/>
            <person name="Wahlund T.M."/>
            <person name="Williams B."/>
            <person name="Wilson W."/>
            <person name="Wolfe G."/>
            <person name="Wurch L.L."/>
        </authorList>
    </citation>
    <scope>NUCLEOTIDE SEQUENCE</scope>
</reference>
<feature type="compositionally biased region" description="Basic and acidic residues" evidence="4">
    <location>
        <begin position="307"/>
        <end position="338"/>
    </location>
</feature>
<dbReference type="InterPro" id="IPR033671">
    <property type="entry name" value="TrmH"/>
</dbReference>
<dbReference type="PANTHER" id="PTHR43453">
    <property type="entry name" value="RRNA METHYLASE-LIKE"/>
    <property type="match status" value="1"/>
</dbReference>
<keyword evidence="2" id="KW-0489">Methyltransferase</keyword>
<dbReference type="GO" id="GO:0000049">
    <property type="term" value="F:tRNA binding"/>
    <property type="evidence" value="ECO:0007669"/>
    <property type="project" value="UniProtKB-KW"/>
</dbReference>
<dbReference type="Proteomes" id="UP000013827">
    <property type="component" value="Unassembled WGS sequence"/>
</dbReference>
<dbReference type="InterPro" id="IPR029026">
    <property type="entry name" value="tRNA_m1G_MTases_N"/>
</dbReference>
<dbReference type="PANTHER" id="PTHR43453:SF3">
    <property type="entry name" value="TRNA_RRNA METHYLTRANSFERASE SPOU TYPE DOMAIN-CONTAINING PROTEIN"/>
    <property type="match status" value="1"/>
</dbReference>
<reference evidence="6" key="2">
    <citation type="submission" date="2024-10" db="UniProtKB">
        <authorList>
            <consortium name="EnsemblProtists"/>
        </authorList>
    </citation>
    <scope>IDENTIFICATION</scope>
</reference>
<dbReference type="EnsemblProtists" id="EOD27402">
    <property type="protein sequence ID" value="EOD27402"/>
    <property type="gene ID" value="EMIHUDRAFT_235879"/>
</dbReference>
<dbReference type="HOGENOM" id="CLU_021322_4_0_1"/>